<reference evidence="2" key="1">
    <citation type="submission" date="2020-04" db="EMBL/GenBank/DDBJ databases">
        <authorList>
            <person name="Alioto T."/>
            <person name="Alioto T."/>
            <person name="Gomez Garrido J."/>
        </authorList>
    </citation>
    <scope>NUCLEOTIDE SEQUENCE</scope>
    <source>
        <strain evidence="2">A484AB</strain>
    </source>
</reference>
<proteinExistence type="predicted"/>
<dbReference type="PANTHER" id="PTHR47331">
    <property type="entry name" value="PHD-TYPE DOMAIN-CONTAINING PROTEIN"/>
    <property type="match status" value="1"/>
</dbReference>
<name>A0A7D9ISI8_PARCT</name>
<dbReference type="InterPro" id="IPR036397">
    <property type="entry name" value="RNaseH_sf"/>
</dbReference>
<dbReference type="PROSITE" id="PS50994">
    <property type="entry name" value="INTEGRASE"/>
    <property type="match status" value="1"/>
</dbReference>
<dbReference type="SUPFAM" id="SSF53098">
    <property type="entry name" value="Ribonuclease H-like"/>
    <property type="match status" value="1"/>
</dbReference>
<evidence type="ECO:0000313" key="3">
    <source>
        <dbReference type="Proteomes" id="UP001152795"/>
    </source>
</evidence>
<feature type="region of interest" description="Disordered" evidence="1">
    <location>
        <begin position="54"/>
        <end position="85"/>
    </location>
</feature>
<dbReference type="GO" id="GO:0015074">
    <property type="term" value="P:DNA integration"/>
    <property type="evidence" value="ECO:0007669"/>
    <property type="project" value="InterPro"/>
</dbReference>
<dbReference type="AlphaFoldDB" id="A0A7D9ISI8"/>
<feature type="compositionally biased region" description="Basic and acidic residues" evidence="1">
    <location>
        <begin position="58"/>
        <end position="82"/>
    </location>
</feature>
<evidence type="ECO:0000313" key="2">
    <source>
        <dbReference type="EMBL" id="CAB4013871.1"/>
    </source>
</evidence>
<dbReference type="Proteomes" id="UP001152795">
    <property type="component" value="Unassembled WGS sequence"/>
</dbReference>
<dbReference type="InterPro" id="IPR001584">
    <property type="entry name" value="Integrase_cat-core"/>
</dbReference>
<evidence type="ECO:0000256" key="1">
    <source>
        <dbReference type="SAM" id="MobiDB-lite"/>
    </source>
</evidence>
<dbReference type="InterPro" id="IPR012337">
    <property type="entry name" value="RNaseH-like_sf"/>
</dbReference>
<protein>
    <submittedName>
        <fullName evidence="2">Pro-Pol poly</fullName>
    </submittedName>
</protein>
<dbReference type="GO" id="GO:0003676">
    <property type="term" value="F:nucleic acid binding"/>
    <property type="evidence" value="ECO:0007669"/>
    <property type="project" value="InterPro"/>
</dbReference>
<dbReference type="Pfam" id="PF17921">
    <property type="entry name" value="Integrase_H2C2"/>
    <property type="match status" value="1"/>
</dbReference>
<dbReference type="Gene3D" id="3.30.420.10">
    <property type="entry name" value="Ribonuclease H-like superfamily/Ribonuclease H"/>
    <property type="match status" value="1"/>
</dbReference>
<dbReference type="InterPro" id="IPR041588">
    <property type="entry name" value="Integrase_H2C2"/>
</dbReference>
<dbReference type="OrthoDB" id="5985632at2759"/>
<dbReference type="Gene3D" id="1.10.340.70">
    <property type="match status" value="1"/>
</dbReference>
<gene>
    <name evidence="2" type="ORF">PACLA_8A032550</name>
</gene>
<organism evidence="2 3">
    <name type="scientific">Paramuricea clavata</name>
    <name type="common">Red gorgonian</name>
    <name type="synonym">Violescent sea-whip</name>
    <dbReference type="NCBI Taxonomy" id="317549"/>
    <lineage>
        <taxon>Eukaryota</taxon>
        <taxon>Metazoa</taxon>
        <taxon>Cnidaria</taxon>
        <taxon>Anthozoa</taxon>
        <taxon>Octocorallia</taxon>
        <taxon>Malacalcyonacea</taxon>
        <taxon>Plexauridae</taxon>
        <taxon>Paramuricea</taxon>
    </lineage>
</organism>
<dbReference type="EMBL" id="CACRXK020008058">
    <property type="protein sequence ID" value="CAB4013871.1"/>
    <property type="molecule type" value="Genomic_DNA"/>
</dbReference>
<comment type="caution">
    <text evidence="2">The sequence shown here is derived from an EMBL/GenBank/DDBJ whole genome shotgun (WGS) entry which is preliminary data.</text>
</comment>
<sequence>MNKLSQVDGAVAMTLDKLPDIRGDLVRTDPDWEKWDFIQLTEALPLWTRRNPITENANSKDKDRRRDRTDLGSRGGSVDHHQLWNQGPSWLSEETEWPPDIIFEPNADSNAELKVTRSVFAATAQVHDDFDQLLDAREAHKVLRICAWIQRFISNCRSRAGDRQDGPLNTIEIEQQRLWWTKRAQLECQERLCFKEDQLQLNLQLNSEDIFECRGRIEGEFPIYLPDSHPFTHGIVRQAHLSTLHGGVSLTMAKVRDVYWIPRLRRLVKKVRSACWGCKRFRAQAYQSPPPGNLPSTRTQGSAPFQVIGVDFAGPIYYQSKPGTESKAYLALYGCSLTRALYLDLLKSLEATEFIISLKRFIARRGRPKRIYSDNGSTFKTTKKWLRQVQKDERLNDYLADLSIKWQFNLSRAPWWGGQFERLIGLFKNACIEYRIYFHNFFNIWYKISP</sequence>
<keyword evidence="3" id="KW-1185">Reference proteome</keyword>
<accession>A0A7D9ISI8</accession>